<proteinExistence type="predicted"/>
<comment type="caution">
    <text evidence="2">The sequence shown here is derived from an EMBL/GenBank/DDBJ whole genome shotgun (WGS) entry which is preliminary data.</text>
</comment>
<evidence type="ECO:0000256" key="1">
    <source>
        <dbReference type="SAM" id="MobiDB-lite"/>
    </source>
</evidence>
<sequence>MNRRSLPAGIAITAATTLMLTACGVSNEESSKDPSTKEIQTAISTEMHAAIKAATPKAVYPKDEFGSASGAECSGRQSSVRIAGWDPEETQSNDDLLRKSTAYLEKQGWEITPLSADSEDQAARVTKSGATEGLLTASNQGLTFEGDTACAKS</sequence>
<keyword evidence="3" id="KW-1185">Reference proteome</keyword>
<evidence type="ECO:0000313" key="3">
    <source>
        <dbReference type="Proteomes" id="UP001223072"/>
    </source>
</evidence>
<dbReference type="PROSITE" id="PS51257">
    <property type="entry name" value="PROKAR_LIPOPROTEIN"/>
    <property type="match status" value="1"/>
</dbReference>
<name>A0ABU0RGZ6_9ACTN</name>
<dbReference type="RefSeq" id="WP_307624555.1">
    <property type="nucleotide sequence ID" value="NZ_JAUSZS010000002.1"/>
</dbReference>
<evidence type="ECO:0008006" key="4">
    <source>
        <dbReference type="Google" id="ProtNLM"/>
    </source>
</evidence>
<evidence type="ECO:0000313" key="2">
    <source>
        <dbReference type="EMBL" id="MDQ0930255.1"/>
    </source>
</evidence>
<gene>
    <name evidence="2" type="ORF">QFZ49_000162</name>
</gene>
<dbReference type="Proteomes" id="UP001223072">
    <property type="component" value="Unassembled WGS sequence"/>
</dbReference>
<organism evidence="2 3">
    <name type="scientific">Streptomyces turgidiscabies</name>
    <dbReference type="NCBI Taxonomy" id="85558"/>
    <lineage>
        <taxon>Bacteria</taxon>
        <taxon>Bacillati</taxon>
        <taxon>Actinomycetota</taxon>
        <taxon>Actinomycetes</taxon>
        <taxon>Kitasatosporales</taxon>
        <taxon>Streptomycetaceae</taxon>
        <taxon>Streptomyces</taxon>
    </lineage>
</organism>
<accession>A0ABU0RGZ6</accession>
<protein>
    <recommendedName>
        <fullName evidence="4">Lipoprotein</fullName>
    </recommendedName>
</protein>
<feature type="region of interest" description="Disordered" evidence="1">
    <location>
        <begin position="64"/>
        <end position="94"/>
    </location>
</feature>
<dbReference type="EMBL" id="JAUSZS010000002">
    <property type="protein sequence ID" value="MDQ0930255.1"/>
    <property type="molecule type" value="Genomic_DNA"/>
</dbReference>
<reference evidence="2 3" key="1">
    <citation type="submission" date="2023-07" db="EMBL/GenBank/DDBJ databases">
        <title>Comparative genomics of wheat-associated soil bacteria to identify genetic determinants of phenazine resistance.</title>
        <authorList>
            <person name="Mouncey N."/>
        </authorList>
    </citation>
    <scope>NUCLEOTIDE SEQUENCE [LARGE SCALE GENOMIC DNA]</scope>
    <source>
        <strain evidence="2 3">W2I16</strain>
    </source>
</reference>